<evidence type="ECO:0000313" key="8">
    <source>
        <dbReference type="EMBL" id="MPV36083.1"/>
    </source>
</evidence>
<dbReference type="AlphaFoldDB" id="A0A6N7EFX3"/>
<protein>
    <submittedName>
        <fullName evidence="8">Zinc-binding dehydrogenase</fullName>
    </submittedName>
</protein>
<evidence type="ECO:0000256" key="2">
    <source>
        <dbReference type="ARBA" id="ARBA00008072"/>
    </source>
</evidence>
<proteinExistence type="inferred from homology"/>
<dbReference type="EMBL" id="WHPC01000006">
    <property type="protein sequence ID" value="MPV36083.1"/>
    <property type="molecule type" value="Genomic_DNA"/>
</dbReference>
<dbReference type="Gene3D" id="3.40.50.720">
    <property type="entry name" value="NAD(P)-binding Rossmann-like Domain"/>
    <property type="match status" value="1"/>
</dbReference>
<dbReference type="PANTHER" id="PTHR43161:SF9">
    <property type="entry name" value="SORBITOL DEHYDROGENASE"/>
    <property type="match status" value="1"/>
</dbReference>
<organism evidence="8 9">
    <name type="scientific">Georgenia subflava</name>
    <dbReference type="NCBI Taxonomy" id="1622177"/>
    <lineage>
        <taxon>Bacteria</taxon>
        <taxon>Bacillati</taxon>
        <taxon>Actinomycetota</taxon>
        <taxon>Actinomycetes</taxon>
        <taxon>Micrococcales</taxon>
        <taxon>Bogoriellaceae</taxon>
        <taxon>Georgenia</taxon>
    </lineage>
</organism>
<dbReference type="PANTHER" id="PTHR43161">
    <property type="entry name" value="SORBITOL DEHYDROGENASE"/>
    <property type="match status" value="1"/>
</dbReference>
<feature type="domain" description="Alcohol dehydrogenase-like C-terminal" evidence="6">
    <location>
        <begin position="176"/>
        <end position="295"/>
    </location>
</feature>
<reference evidence="8 9" key="1">
    <citation type="submission" date="2019-10" db="EMBL/GenBank/DDBJ databases">
        <title>Georgenia wutianyii sp. nov. and Georgenia yuyongxinii sp. nov. isolated from plateau pika (Ochotona curzoniae) in the Qinghai-Tibet plateau of China.</title>
        <authorList>
            <person name="Tian Z."/>
        </authorList>
    </citation>
    <scope>NUCLEOTIDE SEQUENCE [LARGE SCALE GENOMIC DNA]</scope>
    <source>
        <strain evidence="8 9">JCM 19765</strain>
    </source>
</reference>
<evidence type="ECO:0000256" key="1">
    <source>
        <dbReference type="ARBA" id="ARBA00001947"/>
    </source>
</evidence>
<dbReference type="SUPFAM" id="SSF50129">
    <property type="entry name" value="GroES-like"/>
    <property type="match status" value="1"/>
</dbReference>
<dbReference type="SUPFAM" id="SSF51735">
    <property type="entry name" value="NAD(P)-binding Rossmann-fold domains"/>
    <property type="match status" value="1"/>
</dbReference>
<dbReference type="Pfam" id="PF00107">
    <property type="entry name" value="ADH_zinc_N"/>
    <property type="match status" value="1"/>
</dbReference>
<dbReference type="Proteomes" id="UP000437709">
    <property type="component" value="Unassembled WGS sequence"/>
</dbReference>
<dbReference type="InterPro" id="IPR011032">
    <property type="entry name" value="GroES-like_sf"/>
</dbReference>
<comment type="cofactor">
    <cofactor evidence="1">
        <name>Zn(2+)</name>
        <dbReference type="ChEBI" id="CHEBI:29105"/>
    </cofactor>
</comment>
<feature type="domain" description="Alcohol dehydrogenase-like N-terminal" evidence="7">
    <location>
        <begin position="24"/>
        <end position="138"/>
    </location>
</feature>
<dbReference type="OrthoDB" id="9797931at2"/>
<dbReference type="RefSeq" id="WP_152193769.1">
    <property type="nucleotide sequence ID" value="NZ_VUKD01000001.1"/>
</dbReference>
<evidence type="ECO:0000313" key="9">
    <source>
        <dbReference type="Proteomes" id="UP000437709"/>
    </source>
</evidence>
<dbReference type="InterPro" id="IPR036291">
    <property type="entry name" value="NAD(P)-bd_dom_sf"/>
</dbReference>
<comment type="similarity">
    <text evidence="2">Belongs to the zinc-containing alcohol dehydrogenase family.</text>
</comment>
<keyword evidence="5" id="KW-0560">Oxidoreductase</keyword>
<keyword evidence="4" id="KW-0862">Zinc</keyword>
<keyword evidence="3" id="KW-0479">Metal-binding</keyword>
<dbReference type="GO" id="GO:0046872">
    <property type="term" value="F:metal ion binding"/>
    <property type="evidence" value="ECO:0007669"/>
    <property type="project" value="UniProtKB-KW"/>
</dbReference>
<dbReference type="InterPro" id="IPR013149">
    <property type="entry name" value="ADH-like_C"/>
</dbReference>
<evidence type="ECO:0000256" key="5">
    <source>
        <dbReference type="ARBA" id="ARBA00023002"/>
    </source>
</evidence>
<evidence type="ECO:0000259" key="6">
    <source>
        <dbReference type="Pfam" id="PF00107"/>
    </source>
</evidence>
<dbReference type="InterPro" id="IPR013154">
    <property type="entry name" value="ADH-like_N"/>
</dbReference>
<evidence type="ECO:0000256" key="4">
    <source>
        <dbReference type="ARBA" id="ARBA00022833"/>
    </source>
</evidence>
<evidence type="ECO:0000256" key="3">
    <source>
        <dbReference type="ARBA" id="ARBA00022723"/>
    </source>
</evidence>
<sequence length="341" mass="35490">MRALVINGKLDLREEELPVPEPAAGEVRLRMAFAGICGSDLHYYNEGANGAFVVREPLVPGHEVSGTVDLDPSGELAAGTPVTIHPATFGTPEAGLEDHRHLWPNGAYLGSASTWPHTQGGMSEYLVVAKDMLRVLPDSLPLRRAALAEPLAVGLHGIALAGGVAGKRVLVSGSGPIGLLTAAAALAKGAAEVVATDVLPGPLERARALGVHRTIQVTEEEIPAMAFDVVLECSGVPAAINAALVAARRAGTYVQVGMVPNEPKGINLAPMISKELTVHGSFRFNDEIDEAVAMLDANPAFEDVITHDIPAVSALDAFAAAKDSQASGKVVVSLWQDPEQA</sequence>
<accession>A0A6N7EFX3</accession>
<keyword evidence="9" id="KW-1185">Reference proteome</keyword>
<name>A0A6N7EFX3_9MICO</name>
<dbReference type="Pfam" id="PF08240">
    <property type="entry name" value="ADH_N"/>
    <property type="match status" value="1"/>
</dbReference>
<comment type="caution">
    <text evidence="8">The sequence shown here is derived from an EMBL/GenBank/DDBJ whole genome shotgun (WGS) entry which is preliminary data.</text>
</comment>
<dbReference type="Gene3D" id="3.90.180.10">
    <property type="entry name" value="Medium-chain alcohol dehydrogenases, catalytic domain"/>
    <property type="match status" value="1"/>
</dbReference>
<dbReference type="GO" id="GO:0016491">
    <property type="term" value="F:oxidoreductase activity"/>
    <property type="evidence" value="ECO:0007669"/>
    <property type="project" value="UniProtKB-KW"/>
</dbReference>
<gene>
    <name evidence="8" type="ORF">GB881_03325</name>
</gene>
<evidence type="ECO:0000259" key="7">
    <source>
        <dbReference type="Pfam" id="PF08240"/>
    </source>
</evidence>